<feature type="compositionally biased region" description="Polar residues" evidence="1">
    <location>
        <begin position="1"/>
        <end position="12"/>
    </location>
</feature>
<reference evidence="3" key="3">
    <citation type="submission" date="2025-09" db="UniProtKB">
        <authorList>
            <consortium name="Ensembl"/>
        </authorList>
    </citation>
    <scope>IDENTIFICATION</scope>
</reference>
<name>A0A8C3FL63_CHRPI</name>
<sequence>MVGLDQGSQSPSPRAIFGPRTSPLRPGEERHMQPCCRLCLLQALPAAWLQTESQNPEEILEQVILEQFVHILPLRGRAWVFHHWSVTLAIAVTLMEDFLVAEAPVGLAITAHPPGPKRSNLEKKGCPDQIAKLFAGPGAPV</sequence>
<evidence type="ECO:0000259" key="2">
    <source>
        <dbReference type="PROSITE" id="PS50804"/>
    </source>
</evidence>
<organism evidence="3 4">
    <name type="scientific">Chrysemys picta bellii</name>
    <name type="common">Western painted turtle</name>
    <name type="synonym">Emys bellii</name>
    <dbReference type="NCBI Taxonomy" id="8478"/>
    <lineage>
        <taxon>Eukaryota</taxon>
        <taxon>Metazoa</taxon>
        <taxon>Chordata</taxon>
        <taxon>Craniata</taxon>
        <taxon>Vertebrata</taxon>
        <taxon>Euteleostomi</taxon>
        <taxon>Archelosauria</taxon>
        <taxon>Testudinata</taxon>
        <taxon>Testudines</taxon>
        <taxon>Cryptodira</taxon>
        <taxon>Durocryptodira</taxon>
        <taxon>Testudinoidea</taxon>
        <taxon>Emydidae</taxon>
        <taxon>Chrysemys</taxon>
    </lineage>
</organism>
<feature type="region of interest" description="Disordered" evidence="1">
    <location>
        <begin position="1"/>
        <end position="29"/>
    </location>
</feature>
<reference evidence="3" key="2">
    <citation type="submission" date="2025-08" db="UniProtKB">
        <authorList>
            <consortium name="Ensembl"/>
        </authorList>
    </citation>
    <scope>IDENTIFICATION</scope>
</reference>
<dbReference type="GeneTree" id="ENSGT01030000234795"/>
<evidence type="ECO:0000313" key="3">
    <source>
        <dbReference type="Ensembl" id="ENSCPBP00000010779.1"/>
    </source>
</evidence>
<dbReference type="InterPro" id="IPR003309">
    <property type="entry name" value="SCAN_dom"/>
</dbReference>
<accession>A0A8C3FL63</accession>
<evidence type="ECO:0000256" key="1">
    <source>
        <dbReference type="SAM" id="MobiDB-lite"/>
    </source>
</evidence>
<feature type="domain" description="SCAN box" evidence="2">
    <location>
        <begin position="34"/>
        <end position="98"/>
    </location>
</feature>
<proteinExistence type="predicted"/>
<dbReference type="AlphaFoldDB" id="A0A8C3FL63"/>
<dbReference type="SUPFAM" id="SSF47353">
    <property type="entry name" value="Retrovirus capsid dimerization domain-like"/>
    <property type="match status" value="1"/>
</dbReference>
<dbReference type="Proteomes" id="UP000694380">
    <property type="component" value="Chromosome 2"/>
</dbReference>
<dbReference type="Gene3D" id="1.10.4020.10">
    <property type="entry name" value="DNA breaking-rejoining enzymes"/>
    <property type="match status" value="1"/>
</dbReference>
<dbReference type="Pfam" id="PF02023">
    <property type="entry name" value="SCAN"/>
    <property type="match status" value="1"/>
</dbReference>
<dbReference type="SMART" id="SM00431">
    <property type="entry name" value="SCAN"/>
    <property type="match status" value="1"/>
</dbReference>
<dbReference type="Ensembl" id="ENSCPBT00000012938.1">
    <property type="protein sequence ID" value="ENSCPBP00000010779.1"/>
    <property type="gene ID" value="ENSCPBG00000008257.1"/>
</dbReference>
<reference evidence="3" key="1">
    <citation type="journal article" date="2015" name="Genome Biol. Evol.">
        <title>Physical Mapping and Refinement of the Painted Turtle Genome (Chrysemys picta) Inform Amniote Genome Evolution and Challenge Turtle-Bird Chromosomal Conservation.</title>
        <authorList>
            <person name="Badenhorst D."/>
            <person name="Hillier L.W."/>
            <person name="Literman R."/>
            <person name="Montiel E.E."/>
            <person name="Radhakrishnan S."/>
            <person name="Shen Y."/>
            <person name="Minx P."/>
            <person name="Janes D.E."/>
            <person name="Warren W.C."/>
            <person name="Edwards S.V."/>
            <person name="Valenzuela N."/>
        </authorList>
    </citation>
    <scope>NUCLEOTIDE SEQUENCE [LARGE SCALE GENOMIC DNA]</scope>
</reference>
<protein>
    <recommendedName>
        <fullName evidence="2">SCAN box domain-containing protein</fullName>
    </recommendedName>
</protein>
<keyword evidence="4" id="KW-1185">Reference proteome</keyword>
<dbReference type="PROSITE" id="PS50804">
    <property type="entry name" value="SCAN_BOX"/>
    <property type="match status" value="1"/>
</dbReference>
<dbReference type="InterPro" id="IPR038269">
    <property type="entry name" value="SCAN_sf"/>
</dbReference>
<evidence type="ECO:0000313" key="4">
    <source>
        <dbReference type="Proteomes" id="UP000694380"/>
    </source>
</evidence>